<dbReference type="SUPFAM" id="SSF48452">
    <property type="entry name" value="TPR-like"/>
    <property type="match status" value="1"/>
</dbReference>
<dbReference type="PROSITE" id="PS51257">
    <property type="entry name" value="PROKAR_LIPOPROTEIN"/>
    <property type="match status" value="1"/>
</dbReference>
<feature type="signal peptide" evidence="6">
    <location>
        <begin position="1"/>
        <end position="24"/>
    </location>
</feature>
<evidence type="ECO:0000256" key="3">
    <source>
        <dbReference type="ARBA" id="ARBA00022729"/>
    </source>
</evidence>
<keyword evidence="5" id="KW-0998">Cell outer membrane</keyword>
<dbReference type="Gene3D" id="1.25.40.390">
    <property type="match status" value="1"/>
</dbReference>
<evidence type="ECO:0000313" key="9">
    <source>
        <dbReference type="EMBL" id="MBB6498846.1"/>
    </source>
</evidence>
<keyword evidence="4" id="KW-0472">Membrane</keyword>
<proteinExistence type="inferred from homology"/>
<evidence type="ECO:0000256" key="4">
    <source>
        <dbReference type="ARBA" id="ARBA00023136"/>
    </source>
</evidence>
<evidence type="ECO:0000313" key="10">
    <source>
        <dbReference type="Proteomes" id="UP000521017"/>
    </source>
</evidence>
<feature type="domain" description="SusD-like N-terminal" evidence="8">
    <location>
        <begin position="107"/>
        <end position="237"/>
    </location>
</feature>
<feature type="domain" description="RagB/SusD" evidence="7">
    <location>
        <begin position="281"/>
        <end position="605"/>
    </location>
</feature>
<sequence>MKKLYAILKITGCLLCLISAQACKKSYLEKGAIGSVTESTLANKAGVNGLLTGAYSLLDGVGNQDNDFWDLAFASGPSNWIYGGVAADDAHKGSEYGDQPPIVPIENHSVTATNTYINAKWSALYAGIQRANDVLRILVTVKDGSISAAEAKQIKAEAIFLRAVYHLEAAKIWKNVPYIDETVSYANGNYNVSNTLPVWPKLEADFQFAIANLTALNPQPGRANSWAAKAFLAEIYLFEHNYSAAQSLLADVIANGVICSGKKYSLGKFSDNFNPSTKNGPESVFAVQMFVGDPGTSGYNGNVGDALNFPIAGPATCCGFDQPSFSLVNSFKTDPVTGLPLLDNWNDQDVKNDMGIASSAPFTPYDGTLDPRLDHTVGRRGIPYLDWGIMPGQAWVRAQAQGGPYLPIKNVYYKAQEGTTSNQDYWGGQATSNNVNMIRFAEVLLWAAECEVEIGSIAQAQNYVNMIRNRAVDNSDWVKADVANGGSNYNGYSANYFIKPYPEGYFALNGQDYARKAVRFEEKLEMAMEGKRFFDLQRWDNGSGYMADVLNAYIKHETTIPGFNYQTLNGASFTKMKNEYFPIPQVQIDLSVSGGASSLKQNQGY</sequence>
<protein>
    <recommendedName>
        <fullName evidence="11">Outer membrane starch-binding protein</fullName>
    </recommendedName>
</protein>
<organism evidence="9 10">
    <name type="scientific">Pedobacter cryoconitis</name>
    <dbReference type="NCBI Taxonomy" id="188932"/>
    <lineage>
        <taxon>Bacteria</taxon>
        <taxon>Pseudomonadati</taxon>
        <taxon>Bacteroidota</taxon>
        <taxon>Sphingobacteriia</taxon>
        <taxon>Sphingobacteriales</taxon>
        <taxon>Sphingobacteriaceae</taxon>
        <taxon>Pedobacter</taxon>
    </lineage>
</organism>
<dbReference type="Proteomes" id="UP000521017">
    <property type="component" value="Unassembled WGS sequence"/>
</dbReference>
<gene>
    <name evidence="9" type="ORF">HDF25_000983</name>
</gene>
<feature type="chain" id="PRO_5030586084" description="Outer membrane starch-binding protein" evidence="6">
    <location>
        <begin position="25"/>
        <end position="605"/>
    </location>
</feature>
<comment type="similarity">
    <text evidence="2">Belongs to the SusD family.</text>
</comment>
<dbReference type="InterPro" id="IPR011990">
    <property type="entry name" value="TPR-like_helical_dom_sf"/>
</dbReference>
<comment type="caution">
    <text evidence="9">The sequence shown here is derived from an EMBL/GenBank/DDBJ whole genome shotgun (WGS) entry which is preliminary data.</text>
</comment>
<evidence type="ECO:0000256" key="1">
    <source>
        <dbReference type="ARBA" id="ARBA00004442"/>
    </source>
</evidence>
<evidence type="ECO:0000259" key="7">
    <source>
        <dbReference type="Pfam" id="PF07980"/>
    </source>
</evidence>
<evidence type="ECO:0000256" key="5">
    <source>
        <dbReference type="ARBA" id="ARBA00023237"/>
    </source>
</evidence>
<accession>A0A7X0J0I9</accession>
<reference evidence="9 10" key="1">
    <citation type="submission" date="2020-08" db="EMBL/GenBank/DDBJ databases">
        <title>Genomic Encyclopedia of Type Strains, Phase IV (KMG-V): Genome sequencing to study the core and pangenomes of soil and plant-associated prokaryotes.</title>
        <authorList>
            <person name="Whitman W."/>
        </authorList>
    </citation>
    <scope>NUCLEOTIDE SEQUENCE [LARGE SCALE GENOMIC DNA]</scope>
    <source>
        <strain evidence="9 10">M2T3</strain>
    </source>
</reference>
<dbReference type="Pfam" id="PF14322">
    <property type="entry name" value="SusD-like_3"/>
    <property type="match status" value="1"/>
</dbReference>
<evidence type="ECO:0008006" key="11">
    <source>
        <dbReference type="Google" id="ProtNLM"/>
    </source>
</evidence>
<evidence type="ECO:0000259" key="8">
    <source>
        <dbReference type="Pfam" id="PF14322"/>
    </source>
</evidence>
<name>A0A7X0J0I9_9SPHI</name>
<evidence type="ECO:0000256" key="6">
    <source>
        <dbReference type="SAM" id="SignalP"/>
    </source>
</evidence>
<dbReference type="InterPro" id="IPR033985">
    <property type="entry name" value="SusD-like_N"/>
</dbReference>
<comment type="subcellular location">
    <subcellularLocation>
        <location evidence="1">Cell outer membrane</location>
    </subcellularLocation>
</comment>
<dbReference type="InterPro" id="IPR012944">
    <property type="entry name" value="SusD_RagB_dom"/>
</dbReference>
<evidence type="ECO:0000256" key="2">
    <source>
        <dbReference type="ARBA" id="ARBA00006275"/>
    </source>
</evidence>
<dbReference type="EMBL" id="JACHCC010000002">
    <property type="protein sequence ID" value="MBB6498846.1"/>
    <property type="molecule type" value="Genomic_DNA"/>
</dbReference>
<dbReference type="GO" id="GO:0009279">
    <property type="term" value="C:cell outer membrane"/>
    <property type="evidence" value="ECO:0007669"/>
    <property type="project" value="UniProtKB-SubCell"/>
</dbReference>
<dbReference type="AlphaFoldDB" id="A0A7X0J0I9"/>
<keyword evidence="3 6" id="KW-0732">Signal</keyword>
<dbReference type="Pfam" id="PF07980">
    <property type="entry name" value="SusD_RagB"/>
    <property type="match status" value="1"/>
</dbReference>
<dbReference type="RefSeq" id="WP_184623326.1">
    <property type="nucleotide sequence ID" value="NZ_JACHCC010000002.1"/>
</dbReference>